<dbReference type="InterPro" id="IPR039417">
    <property type="entry name" value="Peptidase_C1A_papain-like"/>
</dbReference>
<comment type="subcellular location">
    <subcellularLocation>
        <location evidence="1">Secreted</location>
    </subcellularLocation>
</comment>
<dbReference type="CDD" id="cd02248">
    <property type="entry name" value="Peptidase_C1A"/>
    <property type="match status" value="1"/>
</dbReference>
<keyword evidence="5" id="KW-0378">Hydrolase</keyword>
<dbReference type="GO" id="GO:0006508">
    <property type="term" value="P:proteolysis"/>
    <property type="evidence" value="ECO:0007669"/>
    <property type="project" value="UniProtKB-KW"/>
</dbReference>
<feature type="chain" id="PRO_5035818931" description="cathepsin L" evidence="12">
    <location>
        <begin position="18"/>
        <end position="331"/>
    </location>
</feature>
<evidence type="ECO:0000256" key="3">
    <source>
        <dbReference type="ARBA" id="ARBA00022670"/>
    </source>
</evidence>
<dbReference type="FunFam" id="3.90.70.10:FF:000104">
    <property type="entry name" value="Cathepsin L 1"/>
    <property type="match status" value="1"/>
</dbReference>
<dbReference type="GO" id="GO:0004197">
    <property type="term" value="F:cysteine-type endopeptidase activity"/>
    <property type="evidence" value="ECO:0007669"/>
    <property type="project" value="UniProtKB-EC"/>
</dbReference>
<dbReference type="InterPro" id="IPR000169">
    <property type="entry name" value="Pept_cys_AS"/>
</dbReference>
<keyword evidence="3" id="KW-0645">Protease</keyword>
<evidence type="ECO:0000256" key="6">
    <source>
        <dbReference type="ARBA" id="ARBA00022807"/>
    </source>
</evidence>
<feature type="domain" description="Peptidase C1A papain C-terminal" evidence="13">
    <location>
        <begin position="118"/>
        <end position="330"/>
    </location>
</feature>
<dbReference type="InterPro" id="IPR013201">
    <property type="entry name" value="Prot_inhib_I29"/>
</dbReference>
<dbReference type="SMART" id="SM00848">
    <property type="entry name" value="Inhibitor_I29"/>
    <property type="match status" value="1"/>
</dbReference>
<feature type="domain" description="Cathepsin propeptide inhibitor" evidence="14">
    <location>
        <begin position="34"/>
        <end position="93"/>
    </location>
</feature>
<evidence type="ECO:0000313" key="15">
    <source>
        <dbReference type="EMBL" id="CAD8082806.1"/>
    </source>
</evidence>
<dbReference type="Proteomes" id="UP000688137">
    <property type="component" value="Unassembled WGS sequence"/>
</dbReference>
<dbReference type="InterPro" id="IPR013128">
    <property type="entry name" value="Peptidase_C1A"/>
</dbReference>
<keyword evidence="7" id="KW-0865">Zymogen</keyword>
<evidence type="ECO:0000256" key="11">
    <source>
        <dbReference type="ARBA" id="ARBA00053662"/>
    </source>
</evidence>
<evidence type="ECO:0000259" key="13">
    <source>
        <dbReference type="SMART" id="SM00645"/>
    </source>
</evidence>
<keyword evidence="6" id="KW-0788">Thiol protease</keyword>
<dbReference type="Pfam" id="PF08246">
    <property type="entry name" value="Inhibitor_I29"/>
    <property type="match status" value="1"/>
</dbReference>
<evidence type="ECO:0000256" key="9">
    <source>
        <dbReference type="ARBA" id="ARBA00036319"/>
    </source>
</evidence>
<feature type="signal peptide" evidence="12">
    <location>
        <begin position="1"/>
        <end position="17"/>
    </location>
</feature>
<comment type="catalytic activity">
    <reaction evidence="9">
        <text>Specificity close to that of papain. As compared to cathepsin B, cathepsin L exhibits higher activity toward protein substrates, but has little activity on Z-Arg-Arg-NHMec, and no peptidyl-dipeptidase activity.</text>
        <dbReference type="EC" id="3.4.22.15"/>
    </reaction>
</comment>
<dbReference type="EMBL" id="CAJJDM010000071">
    <property type="protein sequence ID" value="CAD8082806.1"/>
    <property type="molecule type" value="Genomic_DNA"/>
</dbReference>
<reference evidence="15" key="1">
    <citation type="submission" date="2021-01" db="EMBL/GenBank/DDBJ databases">
        <authorList>
            <consortium name="Genoscope - CEA"/>
            <person name="William W."/>
        </authorList>
    </citation>
    <scope>NUCLEOTIDE SEQUENCE</scope>
</reference>
<sequence length="331" mass="37074">MEKQLLALLTVTLLTSAAYFMNGKNENLTLEGQFQSWKQQNGKRYSNYEEIHRFSVFAQNLVLVMEHNSRFELGQETFTLGMNQFADLTSEEFQASFLTLKPLISEKQNIKKFSGLRFPDTVDWKEGLTVKNQGNCGSCWAFSAAAAIEAGLHHQKKEKINISEQEFVDCTTAKLGYESEGCNGGWMDDAFDYTVNYGVATEEEYPYKGVDQTCQTGLKKKYYIDSFVDVEPLNSDALHEAIAKTPVSVAIKADGIMFQLYSGGIYSRTCTAKKIDDLNHGVLAVGYAKDSYTIKNSWGAGWGEKGYMRLAIIAAKEGQCGIHWVPSYPVF</sequence>
<evidence type="ECO:0000256" key="10">
    <source>
        <dbReference type="ARBA" id="ARBA00038911"/>
    </source>
</evidence>
<dbReference type="GO" id="GO:0005576">
    <property type="term" value="C:extracellular region"/>
    <property type="evidence" value="ECO:0007669"/>
    <property type="project" value="UniProtKB-SubCell"/>
</dbReference>
<organism evidence="15 16">
    <name type="scientific">Paramecium primaurelia</name>
    <dbReference type="NCBI Taxonomy" id="5886"/>
    <lineage>
        <taxon>Eukaryota</taxon>
        <taxon>Sar</taxon>
        <taxon>Alveolata</taxon>
        <taxon>Ciliophora</taxon>
        <taxon>Intramacronucleata</taxon>
        <taxon>Oligohymenophorea</taxon>
        <taxon>Peniculida</taxon>
        <taxon>Parameciidae</taxon>
        <taxon>Paramecium</taxon>
    </lineage>
</organism>
<keyword evidence="4 12" id="KW-0732">Signal</keyword>
<protein>
    <recommendedName>
        <fullName evidence="10">cathepsin L</fullName>
        <ecNumber evidence="10">3.4.22.15</ecNumber>
    </recommendedName>
</protein>
<comment type="function">
    <text evidence="11">May be involved in extracellular digestion.</text>
</comment>
<dbReference type="PROSITE" id="PS00639">
    <property type="entry name" value="THIOL_PROTEASE_HIS"/>
    <property type="match status" value="1"/>
</dbReference>
<evidence type="ECO:0000313" key="16">
    <source>
        <dbReference type="Proteomes" id="UP000688137"/>
    </source>
</evidence>
<keyword evidence="8" id="KW-1015">Disulfide bond</keyword>
<dbReference type="EC" id="3.4.22.15" evidence="10"/>
<comment type="caution">
    <text evidence="15">The sequence shown here is derived from an EMBL/GenBank/DDBJ whole genome shotgun (WGS) entry which is preliminary data.</text>
</comment>
<dbReference type="InterPro" id="IPR000668">
    <property type="entry name" value="Peptidase_C1A_C"/>
</dbReference>
<evidence type="ECO:0000256" key="1">
    <source>
        <dbReference type="ARBA" id="ARBA00004613"/>
    </source>
</evidence>
<dbReference type="OMA" id="CFAASND"/>
<keyword evidence="2" id="KW-0964">Secreted</keyword>
<evidence type="ECO:0000256" key="12">
    <source>
        <dbReference type="SAM" id="SignalP"/>
    </source>
</evidence>
<evidence type="ECO:0000256" key="4">
    <source>
        <dbReference type="ARBA" id="ARBA00022729"/>
    </source>
</evidence>
<keyword evidence="16" id="KW-1185">Reference proteome</keyword>
<evidence type="ECO:0000256" key="8">
    <source>
        <dbReference type="ARBA" id="ARBA00023157"/>
    </source>
</evidence>
<dbReference type="InterPro" id="IPR025660">
    <property type="entry name" value="Pept_his_AS"/>
</dbReference>
<name>A0A8S1MZE5_PARPR</name>
<evidence type="ECO:0000256" key="2">
    <source>
        <dbReference type="ARBA" id="ARBA00022525"/>
    </source>
</evidence>
<proteinExistence type="predicted"/>
<dbReference type="PANTHER" id="PTHR12411">
    <property type="entry name" value="CYSTEINE PROTEASE FAMILY C1-RELATED"/>
    <property type="match status" value="1"/>
</dbReference>
<evidence type="ECO:0000256" key="7">
    <source>
        <dbReference type="ARBA" id="ARBA00023145"/>
    </source>
</evidence>
<dbReference type="Pfam" id="PF00112">
    <property type="entry name" value="Peptidase_C1"/>
    <property type="match status" value="1"/>
</dbReference>
<accession>A0A8S1MZE5</accession>
<gene>
    <name evidence="15" type="ORF">PPRIM_AZ9-3.1.T0680169</name>
</gene>
<dbReference type="PROSITE" id="PS00139">
    <property type="entry name" value="THIOL_PROTEASE_CYS"/>
    <property type="match status" value="1"/>
</dbReference>
<dbReference type="SMART" id="SM00645">
    <property type="entry name" value="Pept_C1"/>
    <property type="match status" value="1"/>
</dbReference>
<evidence type="ECO:0000256" key="5">
    <source>
        <dbReference type="ARBA" id="ARBA00022801"/>
    </source>
</evidence>
<evidence type="ECO:0000259" key="14">
    <source>
        <dbReference type="SMART" id="SM00848"/>
    </source>
</evidence>
<dbReference type="AlphaFoldDB" id="A0A8S1MZE5"/>